<name>A0AAJ2R9C4_DELAC</name>
<evidence type="ECO:0000313" key="2">
    <source>
        <dbReference type="EMBL" id="MDX4958166.1"/>
    </source>
</evidence>
<dbReference type="EMBL" id="JAWWMZ010000026">
    <property type="protein sequence ID" value="MDX4958166.1"/>
    <property type="molecule type" value="Genomic_DNA"/>
</dbReference>
<dbReference type="Proteomes" id="UP001287445">
    <property type="component" value="Unassembled WGS sequence"/>
</dbReference>
<evidence type="ECO:0000313" key="3">
    <source>
        <dbReference type="Proteomes" id="UP001287445"/>
    </source>
</evidence>
<sequence>MLVVHETEILAEEAQDSVLVEQVEEIEILAAAEQGPPGPQGPPGGGAGATYTHTQSVAAAVWTVPHNLGRYPSITVVDNLGGQLYPDVRYLDADIAQITHSAPLTGHAYCN</sequence>
<dbReference type="RefSeq" id="WP_319077196.1">
    <property type="nucleotide sequence ID" value="NZ_JAWWMZ010000026.1"/>
</dbReference>
<reference evidence="2" key="1">
    <citation type="submission" date="2023-11" db="EMBL/GenBank/DDBJ databases">
        <title>Identification and selenium tolerance of Delftia acidovorans R3-25.</title>
        <authorList>
            <person name="Zhang S."/>
            <person name="Liu Y."/>
            <person name="Guo Y."/>
        </authorList>
    </citation>
    <scope>NUCLEOTIDE SEQUENCE</scope>
    <source>
        <strain evidence="2">R3-25</strain>
    </source>
</reference>
<accession>A0AAJ2R9C4</accession>
<comment type="caution">
    <text evidence="2">The sequence shown here is derived from an EMBL/GenBank/DDBJ whole genome shotgun (WGS) entry which is preliminary data.</text>
</comment>
<feature type="region of interest" description="Disordered" evidence="1">
    <location>
        <begin position="32"/>
        <end position="51"/>
    </location>
</feature>
<proteinExistence type="predicted"/>
<protein>
    <submittedName>
        <fullName evidence="2">Uncharacterized protein</fullName>
    </submittedName>
</protein>
<evidence type="ECO:0000256" key="1">
    <source>
        <dbReference type="SAM" id="MobiDB-lite"/>
    </source>
</evidence>
<dbReference type="AlphaFoldDB" id="A0AAJ2R9C4"/>
<organism evidence="2 3">
    <name type="scientific">Delftia acidovorans</name>
    <name type="common">Pseudomonas acidovorans</name>
    <name type="synonym">Comamonas acidovorans</name>
    <dbReference type="NCBI Taxonomy" id="80866"/>
    <lineage>
        <taxon>Bacteria</taxon>
        <taxon>Pseudomonadati</taxon>
        <taxon>Pseudomonadota</taxon>
        <taxon>Betaproteobacteria</taxon>
        <taxon>Burkholderiales</taxon>
        <taxon>Comamonadaceae</taxon>
        <taxon>Delftia</taxon>
    </lineage>
</organism>
<gene>
    <name evidence="2" type="ORF">SGN30_32490</name>
</gene>